<feature type="transmembrane region" description="Helical" evidence="6">
    <location>
        <begin position="165"/>
        <end position="192"/>
    </location>
</feature>
<keyword evidence="2" id="KW-1003">Cell membrane</keyword>
<proteinExistence type="predicted"/>
<keyword evidence="4 6" id="KW-1133">Transmembrane helix</keyword>
<evidence type="ECO:0000313" key="8">
    <source>
        <dbReference type="Proteomes" id="UP000316313"/>
    </source>
</evidence>
<keyword evidence="8" id="KW-1185">Reference proteome</keyword>
<feature type="transmembrane region" description="Helical" evidence="6">
    <location>
        <begin position="258"/>
        <end position="282"/>
    </location>
</feature>
<reference evidence="7 8" key="1">
    <citation type="submission" date="2019-03" db="EMBL/GenBank/DDBJ databases">
        <title>The complete genome sequence of Swingsia samuiensis NBRC107927(T).</title>
        <authorList>
            <person name="Chua K.-O."/>
            <person name="Chan K.-G."/>
            <person name="See-Too W.-S."/>
        </authorList>
    </citation>
    <scope>NUCLEOTIDE SEQUENCE [LARGE SCALE GENOMIC DNA]</scope>
    <source>
        <strain evidence="7 8">AH83</strain>
    </source>
</reference>
<dbReference type="OrthoDB" id="9781030at2"/>
<comment type="subcellular location">
    <subcellularLocation>
        <location evidence="1">Cell membrane</location>
        <topology evidence="1">Multi-pass membrane protein</topology>
    </subcellularLocation>
</comment>
<feature type="transmembrane region" description="Helical" evidence="6">
    <location>
        <begin position="294"/>
        <end position="315"/>
    </location>
</feature>
<dbReference type="Pfam" id="PF03631">
    <property type="entry name" value="Virul_fac_BrkB"/>
    <property type="match status" value="1"/>
</dbReference>
<dbReference type="Proteomes" id="UP000316313">
    <property type="component" value="Chromosome"/>
</dbReference>
<dbReference type="EMBL" id="CP038141">
    <property type="protein sequence ID" value="QDH18036.1"/>
    <property type="molecule type" value="Genomic_DNA"/>
</dbReference>
<evidence type="ECO:0000256" key="2">
    <source>
        <dbReference type="ARBA" id="ARBA00022475"/>
    </source>
</evidence>
<gene>
    <name evidence="7" type="ORF">E3D00_07050</name>
</gene>
<dbReference type="NCBIfam" id="TIGR00765">
    <property type="entry name" value="yihY_not_rbn"/>
    <property type="match status" value="1"/>
</dbReference>
<feature type="transmembrane region" description="Helical" evidence="6">
    <location>
        <begin position="223"/>
        <end position="246"/>
    </location>
</feature>
<dbReference type="PANTHER" id="PTHR30213:SF0">
    <property type="entry name" value="UPF0761 MEMBRANE PROTEIN YIHY"/>
    <property type="match status" value="1"/>
</dbReference>
<feature type="transmembrane region" description="Helical" evidence="6">
    <location>
        <begin position="127"/>
        <end position="144"/>
    </location>
</feature>
<sequence length="354" mass="38779">MKRIRKKLSEADREAIIQVRKYGLEGPGTGARSPFSMPWGGWKLVFRQVFSEAGSSETSLSAAGCAFYATLSLFPAISSLISVYGLVFDLNTVEPQLELLRHLLPPAAYTLIGGRIHELVSQPHTSLTIGLIFSLFIALWSASASTKSMLSALNMAYNVDESRGFISFQLTALITTLVTIMGAALTLALMVAAPALVDYLPDILGVQRLLPPFDWLVSYGARLFFHTLGPILMLLFVFVFVTLLYRFGPSRKASKWRWIIPGSLIATFFWVLTSLGFSWYVAHFASYSVTYGPLGAVAAIMMWFFVSVYVVLVGAEFNASLEERAKGSLPRIAGMPQVSSVVSAAMASNEMPEQ</sequence>
<accession>A0A4Y6UNR3</accession>
<dbReference type="AlphaFoldDB" id="A0A4Y6UNR3"/>
<evidence type="ECO:0000256" key="1">
    <source>
        <dbReference type="ARBA" id="ARBA00004651"/>
    </source>
</evidence>
<dbReference type="KEGG" id="ssam:E3D00_07050"/>
<organism evidence="7 8">
    <name type="scientific">Swingsia samuiensis</name>
    <dbReference type="NCBI Taxonomy" id="1293412"/>
    <lineage>
        <taxon>Bacteria</taxon>
        <taxon>Pseudomonadati</taxon>
        <taxon>Pseudomonadota</taxon>
        <taxon>Alphaproteobacteria</taxon>
        <taxon>Acetobacterales</taxon>
        <taxon>Acetobacteraceae</taxon>
        <taxon>Swingsia</taxon>
    </lineage>
</organism>
<keyword evidence="3 6" id="KW-0812">Transmembrane</keyword>
<evidence type="ECO:0000256" key="3">
    <source>
        <dbReference type="ARBA" id="ARBA00022692"/>
    </source>
</evidence>
<evidence type="ECO:0000256" key="5">
    <source>
        <dbReference type="ARBA" id="ARBA00023136"/>
    </source>
</evidence>
<dbReference type="InterPro" id="IPR017039">
    <property type="entry name" value="Virul_fac_BrkB"/>
</dbReference>
<dbReference type="PANTHER" id="PTHR30213">
    <property type="entry name" value="INNER MEMBRANE PROTEIN YHJD"/>
    <property type="match status" value="1"/>
</dbReference>
<protein>
    <submittedName>
        <fullName evidence="7">YihY/virulence factor BrkB family protein</fullName>
    </submittedName>
</protein>
<name>A0A4Y6UNR3_9PROT</name>
<evidence type="ECO:0000256" key="6">
    <source>
        <dbReference type="SAM" id="Phobius"/>
    </source>
</evidence>
<dbReference type="GO" id="GO:0005886">
    <property type="term" value="C:plasma membrane"/>
    <property type="evidence" value="ECO:0007669"/>
    <property type="project" value="UniProtKB-SubCell"/>
</dbReference>
<feature type="transmembrane region" description="Helical" evidence="6">
    <location>
        <begin position="65"/>
        <end position="87"/>
    </location>
</feature>
<dbReference type="PIRSF" id="PIRSF035875">
    <property type="entry name" value="RNase_BN"/>
    <property type="match status" value="1"/>
</dbReference>
<evidence type="ECO:0000313" key="7">
    <source>
        <dbReference type="EMBL" id="QDH18036.1"/>
    </source>
</evidence>
<keyword evidence="5 6" id="KW-0472">Membrane</keyword>
<evidence type="ECO:0000256" key="4">
    <source>
        <dbReference type="ARBA" id="ARBA00022989"/>
    </source>
</evidence>